<dbReference type="GO" id="GO:0008237">
    <property type="term" value="F:metallopeptidase activity"/>
    <property type="evidence" value="ECO:0007669"/>
    <property type="project" value="UniProtKB-KW"/>
</dbReference>
<keyword evidence="9" id="KW-1185">Reference proteome</keyword>
<comment type="similarity">
    <text evidence="6">Belongs to the UPF0758 family.</text>
</comment>
<dbReference type="GO" id="GO:0046872">
    <property type="term" value="F:metal ion binding"/>
    <property type="evidence" value="ECO:0007669"/>
    <property type="project" value="UniProtKB-KW"/>
</dbReference>
<evidence type="ECO:0000313" key="9">
    <source>
        <dbReference type="Proteomes" id="UP000613011"/>
    </source>
</evidence>
<keyword evidence="1" id="KW-0645">Protease</keyword>
<feature type="domain" description="MPN" evidence="7">
    <location>
        <begin position="103"/>
        <end position="225"/>
    </location>
</feature>
<dbReference type="InterPro" id="IPR046778">
    <property type="entry name" value="UPF0758_N"/>
</dbReference>
<dbReference type="InterPro" id="IPR001405">
    <property type="entry name" value="UPF0758"/>
</dbReference>
<dbReference type="InterPro" id="IPR020891">
    <property type="entry name" value="UPF0758_CS"/>
</dbReference>
<dbReference type="NCBIfam" id="NF000642">
    <property type="entry name" value="PRK00024.1"/>
    <property type="match status" value="1"/>
</dbReference>
<organism evidence="8 9">
    <name type="scientific">Ramlibacter aurantiacus</name>
    <dbReference type="NCBI Taxonomy" id="2801330"/>
    <lineage>
        <taxon>Bacteria</taxon>
        <taxon>Pseudomonadati</taxon>
        <taxon>Pseudomonadota</taxon>
        <taxon>Betaproteobacteria</taxon>
        <taxon>Burkholderiales</taxon>
        <taxon>Comamonadaceae</taxon>
        <taxon>Ramlibacter</taxon>
    </lineage>
</organism>
<dbReference type="InterPro" id="IPR037518">
    <property type="entry name" value="MPN"/>
</dbReference>
<dbReference type="PROSITE" id="PS01302">
    <property type="entry name" value="UPF0758"/>
    <property type="match status" value="1"/>
</dbReference>
<reference evidence="8" key="1">
    <citation type="submission" date="2021-01" db="EMBL/GenBank/DDBJ databases">
        <title>Ramlibacter sp. strain AW1 16S ribosomal RNA gene Genome sequencing and assembly.</title>
        <authorList>
            <person name="Kang M."/>
        </authorList>
    </citation>
    <scope>NUCLEOTIDE SEQUENCE</scope>
    <source>
        <strain evidence="8">AW1</strain>
    </source>
</reference>
<sequence length="225" mass="24056">MPLQHLPPDARPREKLLSHGAAALSDTELLALLLRTGMAGKSVFALAQELVDTFGGLAGLLNTGASELKLIKGLGGAAKRTQLVAVLELARRAMAQQLREREIFDSPGAVKHYLQLHLAHKGHEVFAVLFLDAQNRLVAMEELFRGTLTETSVYPREVVLRALHHRASAVVLAHNHPSGSLQASTADVQLTRTLCAALGLVDVRVLDHVIVAPGGATSMAEQGLV</sequence>
<dbReference type="EMBL" id="JAEQNA010000005">
    <property type="protein sequence ID" value="MBL0421566.1"/>
    <property type="molecule type" value="Genomic_DNA"/>
</dbReference>
<accession>A0A937D816</accession>
<dbReference type="GO" id="GO:0006508">
    <property type="term" value="P:proteolysis"/>
    <property type="evidence" value="ECO:0007669"/>
    <property type="project" value="UniProtKB-KW"/>
</dbReference>
<dbReference type="PROSITE" id="PS50249">
    <property type="entry name" value="MPN"/>
    <property type="match status" value="1"/>
</dbReference>
<dbReference type="Gene3D" id="3.40.140.10">
    <property type="entry name" value="Cytidine Deaminase, domain 2"/>
    <property type="match status" value="1"/>
</dbReference>
<dbReference type="InterPro" id="IPR010994">
    <property type="entry name" value="RuvA_2-like"/>
</dbReference>
<dbReference type="SUPFAM" id="SSF47781">
    <property type="entry name" value="RuvA domain 2-like"/>
    <property type="match status" value="1"/>
</dbReference>
<dbReference type="Pfam" id="PF04002">
    <property type="entry name" value="RadC"/>
    <property type="match status" value="1"/>
</dbReference>
<evidence type="ECO:0000256" key="3">
    <source>
        <dbReference type="ARBA" id="ARBA00022801"/>
    </source>
</evidence>
<keyword evidence="2" id="KW-0479">Metal-binding</keyword>
<dbReference type="CDD" id="cd08071">
    <property type="entry name" value="MPN_DUF2466"/>
    <property type="match status" value="1"/>
</dbReference>
<dbReference type="AlphaFoldDB" id="A0A937D816"/>
<gene>
    <name evidence="8" type="primary">radC</name>
    <name evidence="8" type="ORF">JI739_14510</name>
</gene>
<proteinExistence type="inferred from homology"/>
<dbReference type="Pfam" id="PF20582">
    <property type="entry name" value="UPF0758_N"/>
    <property type="match status" value="1"/>
</dbReference>
<dbReference type="Proteomes" id="UP000613011">
    <property type="component" value="Unassembled WGS sequence"/>
</dbReference>
<evidence type="ECO:0000256" key="1">
    <source>
        <dbReference type="ARBA" id="ARBA00022670"/>
    </source>
</evidence>
<evidence type="ECO:0000256" key="6">
    <source>
        <dbReference type="RuleBase" id="RU003797"/>
    </source>
</evidence>
<dbReference type="NCBIfam" id="TIGR00608">
    <property type="entry name" value="radc"/>
    <property type="match status" value="1"/>
</dbReference>
<dbReference type="PANTHER" id="PTHR30471:SF3">
    <property type="entry name" value="UPF0758 PROTEIN YEES-RELATED"/>
    <property type="match status" value="1"/>
</dbReference>
<keyword evidence="3" id="KW-0378">Hydrolase</keyword>
<evidence type="ECO:0000256" key="2">
    <source>
        <dbReference type="ARBA" id="ARBA00022723"/>
    </source>
</evidence>
<evidence type="ECO:0000256" key="5">
    <source>
        <dbReference type="ARBA" id="ARBA00023049"/>
    </source>
</evidence>
<keyword evidence="5" id="KW-0482">Metalloprotease</keyword>
<evidence type="ECO:0000256" key="4">
    <source>
        <dbReference type="ARBA" id="ARBA00022833"/>
    </source>
</evidence>
<evidence type="ECO:0000313" key="8">
    <source>
        <dbReference type="EMBL" id="MBL0421566.1"/>
    </source>
</evidence>
<name>A0A937D816_9BURK</name>
<dbReference type="InterPro" id="IPR025657">
    <property type="entry name" value="RadC_JAB"/>
</dbReference>
<protein>
    <submittedName>
        <fullName evidence="8">DNA repair protein RadC</fullName>
    </submittedName>
</protein>
<evidence type="ECO:0000259" key="7">
    <source>
        <dbReference type="PROSITE" id="PS50249"/>
    </source>
</evidence>
<dbReference type="RefSeq" id="WP_201684640.1">
    <property type="nucleotide sequence ID" value="NZ_JAEQNA010000005.1"/>
</dbReference>
<dbReference type="PANTHER" id="PTHR30471">
    <property type="entry name" value="DNA REPAIR PROTEIN RADC"/>
    <property type="match status" value="1"/>
</dbReference>
<comment type="caution">
    <text evidence="8">The sequence shown here is derived from an EMBL/GenBank/DDBJ whole genome shotgun (WGS) entry which is preliminary data.</text>
</comment>
<keyword evidence="4" id="KW-0862">Zinc</keyword>